<name>A0A4R8UXV0_9MICO</name>
<accession>A0A4R8UXV0</accession>
<dbReference type="AlphaFoldDB" id="A0A4R8UXV0"/>
<gene>
    <name evidence="3" type="ORF">E3O06_10575</name>
</gene>
<dbReference type="Proteomes" id="UP000298173">
    <property type="component" value="Unassembled WGS sequence"/>
</dbReference>
<evidence type="ECO:0000259" key="1">
    <source>
        <dbReference type="Pfam" id="PF09983"/>
    </source>
</evidence>
<dbReference type="OrthoDB" id="322908at2"/>
<evidence type="ECO:0000259" key="2">
    <source>
        <dbReference type="Pfam" id="PF11795"/>
    </source>
</evidence>
<keyword evidence="4" id="KW-1185">Reference proteome</keyword>
<dbReference type="Pfam" id="PF11795">
    <property type="entry name" value="DUF3322"/>
    <property type="match status" value="1"/>
</dbReference>
<dbReference type="InterPro" id="IPR014544">
    <property type="entry name" value="UCP028408"/>
</dbReference>
<dbReference type="EMBL" id="SOEY01000019">
    <property type="protein sequence ID" value="TFB72741.1"/>
    <property type="molecule type" value="Genomic_DNA"/>
</dbReference>
<organism evidence="3 4">
    <name type="scientific">Cryobacterium glaciale</name>
    <dbReference type="NCBI Taxonomy" id="1259145"/>
    <lineage>
        <taxon>Bacteria</taxon>
        <taxon>Bacillati</taxon>
        <taxon>Actinomycetota</taxon>
        <taxon>Actinomycetes</taxon>
        <taxon>Micrococcales</taxon>
        <taxon>Microbacteriaceae</taxon>
        <taxon>Cryobacterium</taxon>
    </lineage>
</organism>
<dbReference type="RefSeq" id="WP_134503333.1">
    <property type="nucleotide sequence ID" value="NZ_SOEY01000019.1"/>
</dbReference>
<reference evidence="3 4" key="1">
    <citation type="submission" date="2019-03" db="EMBL/GenBank/DDBJ databases">
        <title>Genomics of glacier-inhabiting Cryobacterium strains.</title>
        <authorList>
            <person name="Liu Q."/>
            <person name="Xin Y.-H."/>
        </authorList>
    </citation>
    <scope>NUCLEOTIDE SEQUENCE [LARGE SCALE GENOMIC DNA]</scope>
    <source>
        <strain evidence="3 4">HLT2-23</strain>
    </source>
</reference>
<proteinExistence type="predicted"/>
<dbReference type="Pfam" id="PF09983">
    <property type="entry name" value="JetD_C"/>
    <property type="match status" value="1"/>
</dbReference>
<dbReference type="InterPro" id="IPR024537">
    <property type="entry name" value="DUF3322"/>
</dbReference>
<comment type="caution">
    <text evidence="3">The sequence shown here is derived from an EMBL/GenBank/DDBJ whole genome shotgun (WGS) entry which is preliminary data.</text>
</comment>
<evidence type="ECO:0000313" key="3">
    <source>
        <dbReference type="EMBL" id="TFB72741.1"/>
    </source>
</evidence>
<evidence type="ECO:0000313" key="4">
    <source>
        <dbReference type="Proteomes" id="UP000298173"/>
    </source>
</evidence>
<feature type="domain" description="DUF3322" evidence="2">
    <location>
        <begin position="12"/>
        <end position="208"/>
    </location>
</feature>
<dbReference type="InterPro" id="IPR024534">
    <property type="entry name" value="JetD_C"/>
</dbReference>
<dbReference type="PIRSF" id="PIRSF028408">
    <property type="entry name" value="UCP028408"/>
    <property type="match status" value="1"/>
</dbReference>
<feature type="domain" description="Wadjet protein JetD C-terminal" evidence="1">
    <location>
        <begin position="219"/>
        <end position="388"/>
    </location>
</feature>
<sequence length="398" mass="43446">MKQPRGMVTVAEARERARKRVTQDQRDWAALGGETALLEIVLHPPTERAALLGQDAAIAWQREWRAIADSFPNIDVPGVYVTWGERQWSRVGAQTVPERCTLSGADAIAAFAGAATAREWQALQRRAAQLRAAFPSMIDSGTIDPLAAAIRGHARTLQALTDANFATLLHVVAWLTAHPASGWRIRQLPIRGIDTKWLEAHRAVVEGLHAGVSGRLSLGLQGAPNLVRVRFLDPQLRPGGLCDVIAPVEELAALAIRPTTVFVFENLETMFAMPDLPGAVVVHGGGYAAPRLGAIPWIQSGRVIYWGDLDSDGFAILHALRSTCDDVTSVLMDEGVLLQFRDLWVPEPKAASGTYPTLTPDEQVALTRIRSEGNVRLEQERIEWKYALGRLLAVAAQI</sequence>
<protein>
    <submittedName>
        <fullName evidence="3">DUF3322 and DUF2220 domain-containing protein</fullName>
    </submittedName>
</protein>